<keyword evidence="7" id="KW-0067">ATP-binding</keyword>
<dbReference type="InterPro" id="IPR036890">
    <property type="entry name" value="HATPase_C_sf"/>
</dbReference>
<dbReference type="InterPro" id="IPR036097">
    <property type="entry name" value="HisK_dim/P_sf"/>
</dbReference>
<dbReference type="InterPro" id="IPR003661">
    <property type="entry name" value="HisK_dim/P_dom"/>
</dbReference>
<dbReference type="InterPro" id="IPR003594">
    <property type="entry name" value="HATPase_dom"/>
</dbReference>
<evidence type="ECO:0000256" key="1">
    <source>
        <dbReference type="ARBA" id="ARBA00000085"/>
    </source>
</evidence>
<dbReference type="SUPFAM" id="SSF55874">
    <property type="entry name" value="ATPase domain of HSP90 chaperone/DNA topoisomerase II/histidine kinase"/>
    <property type="match status" value="1"/>
</dbReference>
<dbReference type="Pfam" id="PF02518">
    <property type="entry name" value="HATPase_c"/>
    <property type="match status" value="1"/>
</dbReference>
<feature type="transmembrane region" description="Helical" evidence="9">
    <location>
        <begin position="216"/>
        <end position="235"/>
    </location>
</feature>
<keyword evidence="10" id="KW-0732">Signal</keyword>
<dbReference type="EC" id="2.7.13.3" evidence="2"/>
<keyword evidence="8" id="KW-0902">Two-component regulatory system</keyword>
<gene>
    <name evidence="12" type="ORF">D3P08_22975</name>
</gene>
<dbReference type="CDD" id="cd00082">
    <property type="entry name" value="HisKA"/>
    <property type="match status" value="1"/>
</dbReference>
<dbReference type="Pfam" id="PF00512">
    <property type="entry name" value="HisKA"/>
    <property type="match status" value="1"/>
</dbReference>
<dbReference type="AlphaFoldDB" id="A0A3A1UR13"/>
<organism evidence="12 13">
    <name type="scientific">Paenibacillus nanensis</name>
    <dbReference type="NCBI Taxonomy" id="393251"/>
    <lineage>
        <taxon>Bacteria</taxon>
        <taxon>Bacillati</taxon>
        <taxon>Bacillota</taxon>
        <taxon>Bacilli</taxon>
        <taxon>Bacillales</taxon>
        <taxon>Paenibacillaceae</taxon>
        <taxon>Paenibacillus</taxon>
    </lineage>
</organism>
<comment type="catalytic activity">
    <reaction evidence="1">
        <text>ATP + protein L-histidine = ADP + protein N-phospho-L-histidine.</text>
        <dbReference type="EC" id="2.7.13.3"/>
    </reaction>
</comment>
<evidence type="ECO:0000259" key="11">
    <source>
        <dbReference type="PROSITE" id="PS50109"/>
    </source>
</evidence>
<dbReference type="SMART" id="SM00388">
    <property type="entry name" value="HisKA"/>
    <property type="match status" value="1"/>
</dbReference>
<dbReference type="Gene3D" id="1.10.287.130">
    <property type="match status" value="1"/>
</dbReference>
<evidence type="ECO:0000256" key="6">
    <source>
        <dbReference type="ARBA" id="ARBA00022777"/>
    </source>
</evidence>
<dbReference type="GO" id="GO:0000155">
    <property type="term" value="F:phosphorelay sensor kinase activity"/>
    <property type="evidence" value="ECO:0007669"/>
    <property type="project" value="InterPro"/>
</dbReference>
<dbReference type="PRINTS" id="PR00344">
    <property type="entry name" value="BCTRLSENSOR"/>
</dbReference>
<evidence type="ECO:0000256" key="4">
    <source>
        <dbReference type="ARBA" id="ARBA00022679"/>
    </source>
</evidence>
<keyword evidence="3" id="KW-0597">Phosphoprotein</keyword>
<keyword evidence="9" id="KW-1133">Transmembrane helix</keyword>
<dbReference type="PANTHER" id="PTHR43065:SF53">
    <property type="entry name" value="SPORULATION KINASE B"/>
    <property type="match status" value="1"/>
</dbReference>
<feature type="transmembrane region" description="Helical" evidence="9">
    <location>
        <begin position="373"/>
        <end position="393"/>
    </location>
</feature>
<keyword evidence="5" id="KW-0547">Nucleotide-binding</keyword>
<dbReference type="SMART" id="SM00387">
    <property type="entry name" value="HATPase_c"/>
    <property type="match status" value="1"/>
</dbReference>
<evidence type="ECO:0000256" key="2">
    <source>
        <dbReference type="ARBA" id="ARBA00012438"/>
    </source>
</evidence>
<dbReference type="GO" id="GO:0005524">
    <property type="term" value="F:ATP binding"/>
    <property type="evidence" value="ECO:0007669"/>
    <property type="project" value="UniProtKB-KW"/>
</dbReference>
<dbReference type="Gene3D" id="3.30.565.10">
    <property type="entry name" value="Histidine kinase-like ATPase, C-terminal domain"/>
    <property type="match status" value="1"/>
</dbReference>
<dbReference type="PANTHER" id="PTHR43065">
    <property type="entry name" value="SENSOR HISTIDINE KINASE"/>
    <property type="match status" value="1"/>
</dbReference>
<dbReference type="Proteomes" id="UP000266482">
    <property type="component" value="Unassembled WGS sequence"/>
</dbReference>
<proteinExistence type="predicted"/>
<evidence type="ECO:0000256" key="7">
    <source>
        <dbReference type="ARBA" id="ARBA00022840"/>
    </source>
</evidence>
<feature type="transmembrane region" description="Helical" evidence="9">
    <location>
        <begin position="279"/>
        <end position="303"/>
    </location>
</feature>
<comment type="caution">
    <text evidence="12">The sequence shown here is derived from an EMBL/GenBank/DDBJ whole genome shotgun (WGS) entry which is preliminary data.</text>
</comment>
<evidence type="ECO:0000256" key="3">
    <source>
        <dbReference type="ARBA" id="ARBA00022553"/>
    </source>
</evidence>
<sequence length="646" mass="73262">MLNMNLPSRLIFIRLFIAAVVTGLLLAPQSSSAADSEGDADRITKWQMLWEQPGDERSIEQVEALGDESWLTVHAGRKYPNAPDGVTSAWLRIELPELPQMRSAIYMEKLLAKNIQVFVNHKLVYEHSRVYPYYLNQLIVPIESDEAGASVFLHIRSATERLGLQESIAIGEYQHLLKKFMNNGIFDVILGSSLILIGLFMSVSVVLFNRSLFPEWNSLSIIIISIGFMLIAYSPFLHSNYSQYGRIVYYSFDVASSVLLPSLFYFFEKVFGKGPRGLIRIFRILHTYLAFVFLGCMLCGIWLPKVYDIYLLFGTPLFALSFICSIVVLVIFLIQFCRQSNKDAIILTSGFSLFAFIGVGEMVWYFINSRNYQFFYWKVGVILFIISLIVILVRKVTENYRQMIKYSKQLEIFNNELQRSEKIEMISQLAASVAHEVRNPLQVTRGFLQLLGDRAAPDKNKTYMNLAISELDRASEIITDFLTFAKPGVDLTTYLNLSEEIHQIKAIVMPLISMQGGVLRVQVQEHIYIRGNSSKLKQALINMIKNSIEALGENGQISIRAERLDHSNKILICIEDNGEGIEPEDLKRLGEPYYSKKTKGTGLGLMVTYRIIEAMQGEITYESEKGRGTKAYISIPAAMESADAIS</sequence>
<feature type="transmembrane region" description="Helical" evidence="9">
    <location>
        <begin position="345"/>
        <end position="367"/>
    </location>
</feature>
<keyword evidence="9" id="KW-0472">Membrane</keyword>
<keyword evidence="6 12" id="KW-0418">Kinase</keyword>
<feature type="domain" description="Histidine kinase" evidence="11">
    <location>
        <begin position="432"/>
        <end position="639"/>
    </location>
</feature>
<dbReference type="InterPro" id="IPR004358">
    <property type="entry name" value="Sig_transdc_His_kin-like_C"/>
</dbReference>
<evidence type="ECO:0000256" key="8">
    <source>
        <dbReference type="ARBA" id="ARBA00023012"/>
    </source>
</evidence>
<keyword evidence="13" id="KW-1185">Reference proteome</keyword>
<feature type="chain" id="PRO_5017373967" description="histidine kinase" evidence="10">
    <location>
        <begin position="34"/>
        <end position="646"/>
    </location>
</feature>
<accession>A0A3A1UR13</accession>
<evidence type="ECO:0000256" key="9">
    <source>
        <dbReference type="SAM" id="Phobius"/>
    </source>
</evidence>
<evidence type="ECO:0000256" key="10">
    <source>
        <dbReference type="SAM" id="SignalP"/>
    </source>
</evidence>
<protein>
    <recommendedName>
        <fullName evidence="2">histidine kinase</fullName>
        <ecNumber evidence="2">2.7.13.3</ecNumber>
    </recommendedName>
</protein>
<keyword evidence="4" id="KW-0808">Transferase</keyword>
<evidence type="ECO:0000313" key="12">
    <source>
        <dbReference type="EMBL" id="RIX49412.1"/>
    </source>
</evidence>
<keyword evidence="9" id="KW-0812">Transmembrane</keyword>
<feature type="signal peptide" evidence="10">
    <location>
        <begin position="1"/>
        <end position="33"/>
    </location>
</feature>
<reference evidence="12 13" key="1">
    <citation type="submission" date="2018-09" db="EMBL/GenBank/DDBJ databases">
        <title>Paenibacillus aracenensis nov. sp. isolated from a cave in southern Spain.</title>
        <authorList>
            <person name="Jurado V."/>
            <person name="Gutierrez-Patricio S."/>
            <person name="Gonzalez-Pimentel J.L."/>
            <person name="Miller A.Z."/>
            <person name="Laiz L."/>
            <person name="Saiz-Jimenez C."/>
        </authorList>
    </citation>
    <scope>NUCLEOTIDE SEQUENCE [LARGE SCALE GENOMIC DNA]</scope>
    <source>
        <strain evidence="12 13">DSM 22867</strain>
    </source>
</reference>
<dbReference type="SUPFAM" id="SSF47384">
    <property type="entry name" value="Homodimeric domain of signal transducing histidine kinase"/>
    <property type="match status" value="1"/>
</dbReference>
<evidence type="ECO:0000256" key="5">
    <source>
        <dbReference type="ARBA" id="ARBA00022741"/>
    </source>
</evidence>
<feature type="transmembrane region" description="Helical" evidence="9">
    <location>
        <begin position="188"/>
        <end position="209"/>
    </location>
</feature>
<dbReference type="EMBL" id="QXQA01000018">
    <property type="protein sequence ID" value="RIX49412.1"/>
    <property type="molecule type" value="Genomic_DNA"/>
</dbReference>
<feature type="transmembrane region" description="Helical" evidence="9">
    <location>
        <begin position="309"/>
        <end position="333"/>
    </location>
</feature>
<name>A0A3A1UR13_9BACL</name>
<dbReference type="OrthoDB" id="9815750at2"/>
<feature type="transmembrane region" description="Helical" evidence="9">
    <location>
        <begin position="247"/>
        <end position="267"/>
    </location>
</feature>
<dbReference type="PROSITE" id="PS50109">
    <property type="entry name" value="HIS_KIN"/>
    <property type="match status" value="1"/>
</dbReference>
<dbReference type="InterPro" id="IPR005467">
    <property type="entry name" value="His_kinase_dom"/>
</dbReference>
<evidence type="ECO:0000313" key="13">
    <source>
        <dbReference type="Proteomes" id="UP000266482"/>
    </source>
</evidence>